<evidence type="ECO:0000313" key="3">
    <source>
        <dbReference type="Proteomes" id="UP000054567"/>
    </source>
</evidence>
<proteinExistence type="predicted"/>
<reference evidence="2 3" key="1">
    <citation type="submission" date="2007-06" db="EMBL/GenBank/DDBJ databases">
        <title>The Genome Sequence of Coccidioides posadasii RMSCC_3488.</title>
        <authorList>
            <consortium name="Coccidioides Genome Resources Consortium"/>
            <consortium name="The Broad Institute Genome Sequencing Platform"/>
            <person name="Henn M.R."/>
            <person name="Sykes S."/>
            <person name="Young S."/>
            <person name="Jaffe D."/>
            <person name="Berlin A."/>
            <person name="Alvarez P."/>
            <person name="Butler J."/>
            <person name="Gnerre S."/>
            <person name="Grabherr M."/>
            <person name="Mauceli E."/>
            <person name="Brockman W."/>
            <person name="Kodira C."/>
            <person name="Alvarado L."/>
            <person name="Zeng Q."/>
            <person name="Crawford M."/>
            <person name="Antoine C."/>
            <person name="Devon K."/>
            <person name="Galgiani J."/>
            <person name="Orsborn K."/>
            <person name="Lewis M.L."/>
            <person name="Nusbaum C."/>
            <person name="Galagan J."/>
            <person name="Birren B."/>
        </authorList>
    </citation>
    <scope>NUCLEOTIDE SEQUENCE [LARGE SCALE GENOMIC DNA]</scope>
    <source>
        <strain evidence="2 3">RMSCC 3488</strain>
    </source>
</reference>
<evidence type="ECO:0000256" key="1">
    <source>
        <dbReference type="SAM" id="MobiDB-lite"/>
    </source>
</evidence>
<sequence>MPKTGKVQTKRDVNRRLGGLGLIEGHDRQPETLVHRLCINSFGNMIVDAIDSQNKRRTSVWQREHMCTPGYQAASEVPQNLGERNMRKIRAVAMTKDAIYAFSQATQHLDRTIDGLESKMTGVTQGWLKPRRVHVAIQRAGIAKDARRACQPDEEQGSDGGRESAAWNPWAVERRKGSRTSGERNRRRGPSRLTPINVVMGKFERADRLLVDGR</sequence>
<reference evidence="3" key="3">
    <citation type="journal article" date="2010" name="Genome Res.">
        <title>Population genomic sequencing of Coccidioides fungi reveals recent hybridization and transposon control.</title>
        <authorList>
            <person name="Neafsey D.E."/>
            <person name="Barker B.M."/>
            <person name="Sharpton T.J."/>
            <person name="Stajich J.E."/>
            <person name="Park D.J."/>
            <person name="Whiston E."/>
            <person name="Hung C.-Y."/>
            <person name="McMahan C."/>
            <person name="White J."/>
            <person name="Sykes S."/>
            <person name="Heiman D."/>
            <person name="Young S."/>
            <person name="Zeng Q."/>
            <person name="Abouelleil A."/>
            <person name="Aftuck L."/>
            <person name="Bessette D."/>
            <person name="Brown A."/>
            <person name="FitzGerald M."/>
            <person name="Lui A."/>
            <person name="Macdonald J.P."/>
            <person name="Priest M."/>
            <person name="Orbach M.J."/>
            <person name="Galgiani J.N."/>
            <person name="Kirkland T.N."/>
            <person name="Cole G.T."/>
            <person name="Birren B.W."/>
            <person name="Henn M.R."/>
            <person name="Taylor J.W."/>
            <person name="Rounsley S.D."/>
        </authorList>
    </citation>
    <scope>NUCLEOTIDE SEQUENCE [LARGE SCALE GENOMIC DNA]</scope>
    <source>
        <strain evidence="3">RMSCC 3488</strain>
    </source>
</reference>
<name>A0A0J6IIN5_COCPO</name>
<evidence type="ECO:0000313" key="2">
    <source>
        <dbReference type="EMBL" id="KMM71722.1"/>
    </source>
</evidence>
<accession>A0A0J6IIN5</accession>
<gene>
    <name evidence="2" type="ORF">CPAG_08023</name>
</gene>
<dbReference type="VEuPathDB" id="FungiDB:CPAG_08023"/>
<protein>
    <submittedName>
        <fullName evidence="2">Uncharacterized protein</fullName>
    </submittedName>
</protein>
<dbReference type="Proteomes" id="UP000054567">
    <property type="component" value="Unassembled WGS sequence"/>
</dbReference>
<feature type="region of interest" description="Disordered" evidence="1">
    <location>
        <begin position="145"/>
        <end position="194"/>
    </location>
</feature>
<reference evidence="3" key="2">
    <citation type="journal article" date="2009" name="Genome Res.">
        <title>Comparative genomic analyses of the human fungal pathogens Coccidioides and their relatives.</title>
        <authorList>
            <person name="Sharpton T.J."/>
            <person name="Stajich J.E."/>
            <person name="Rounsley S.D."/>
            <person name="Gardner M.J."/>
            <person name="Wortman J.R."/>
            <person name="Jordar V.S."/>
            <person name="Maiti R."/>
            <person name="Kodira C.D."/>
            <person name="Neafsey D.E."/>
            <person name="Zeng Q."/>
            <person name="Hung C.-Y."/>
            <person name="McMahan C."/>
            <person name="Muszewska A."/>
            <person name="Grynberg M."/>
            <person name="Mandel M.A."/>
            <person name="Kellner E.M."/>
            <person name="Barker B.M."/>
            <person name="Galgiani J.N."/>
            <person name="Orbach M.J."/>
            <person name="Kirkland T.N."/>
            <person name="Cole G.T."/>
            <person name="Henn M.R."/>
            <person name="Birren B.W."/>
            <person name="Taylor J.W."/>
        </authorList>
    </citation>
    <scope>NUCLEOTIDE SEQUENCE [LARGE SCALE GENOMIC DNA]</scope>
    <source>
        <strain evidence="3">RMSCC 3488</strain>
    </source>
</reference>
<organism evidence="2 3">
    <name type="scientific">Coccidioides posadasii RMSCC 3488</name>
    <dbReference type="NCBI Taxonomy" id="454284"/>
    <lineage>
        <taxon>Eukaryota</taxon>
        <taxon>Fungi</taxon>
        <taxon>Dikarya</taxon>
        <taxon>Ascomycota</taxon>
        <taxon>Pezizomycotina</taxon>
        <taxon>Eurotiomycetes</taxon>
        <taxon>Eurotiomycetidae</taxon>
        <taxon>Onygenales</taxon>
        <taxon>Onygenaceae</taxon>
        <taxon>Coccidioides</taxon>
    </lineage>
</organism>
<dbReference type="EMBL" id="DS268113">
    <property type="protein sequence ID" value="KMM71722.1"/>
    <property type="molecule type" value="Genomic_DNA"/>
</dbReference>
<dbReference type="AlphaFoldDB" id="A0A0J6IIN5"/>